<gene>
    <name evidence="2" type="ORF">GO014_02060</name>
</gene>
<keyword evidence="1" id="KW-0472">Membrane</keyword>
<evidence type="ECO:0000313" key="2">
    <source>
        <dbReference type="EMBL" id="MVS97815.1"/>
    </source>
</evidence>
<keyword evidence="3" id="KW-1185">Reference proteome</keyword>
<sequence>MSTPTYITSRPAPSLVYWLDAAGSLAFGIVLIALAAPLTSLLGWSLPDAVLTAIGFGLLPWALFNLIIASSARSVPRLVRVNIAGDLLWIVGSVALILFHASELATLGWVALVAQALAVGVVMATKIWGECWLSGQLSANQRQSSWAR</sequence>
<keyword evidence="1" id="KW-0812">Transmembrane</keyword>
<organism evidence="2 3">
    <name type="scientific">Devosia marina</name>
    <dbReference type="NCBI Taxonomy" id="2683198"/>
    <lineage>
        <taxon>Bacteria</taxon>
        <taxon>Pseudomonadati</taxon>
        <taxon>Pseudomonadota</taxon>
        <taxon>Alphaproteobacteria</taxon>
        <taxon>Hyphomicrobiales</taxon>
        <taxon>Devosiaceae</taxon>
        <taxon>Devosia</taxon>
    </lineage>
</organism>
<protein>
    <submittedName>
        <fullName evidence="2">Uncharacterized protein</fullName>
    </submittedName>
</protein>
<accession>A0A7X3FQ28</accession>
<dbReference type="AlphaFoldDB" id="A0A7X3FQ28"/>
<feature type="transmembrane region" description="Helical" evidence="1">
    <location>
        <begin position="107"/>
        <end position="128"/>
    </location>
</feature>
<comment type="caution">
    <text evidence="2">The sequence shown here is derived from an EMBL/GenBank/DDBJ whole genome shotgun (WGS) entry which is preliminary data.</text>
</comment>
<dbReference type="RefSeq" id="WP_179952907.1">
    <property type="nucleotide sequence ID" value="NZ_WQRF01000001.1"/>
</dbReference>
<proteinExistence type="predicted"/>
<evidence type="ECO:0000256" key="1">
    <source>
        <dbReference type="SAM" id="Phobius"/>
    </source>
</evidence>
<feature type="transmembrane region" description="Helical" evidence="1">
    <location>
        <begin position="81"/>
        <end position="101"/>
    </location>
</feature>
<keyword evidence="1" id="KW-1133">Transmembrane helix</keyword>
<dbReference type="Proteomes" id="UP000438106">
    <property type="component" value="Unassembled WGS sequence"/>
</dbReference>
<reference evidence="2 3" key="1">
    <citation type="submission" date="2019-12" db="EMBL/GenBank/DDBJ databases">
        <title>Devosia maris sp. nov., isolated from the deep seawater.</title>
        <authorList>
            <person name="Liu Y."/>
        </authorList>
    </citation>
    <scope>NUCLEOTIDE SEQUENCE [LARGE SCALE GENOMIC DNA]</scope>
    <source>
        <strain evidence="2 3">L53-10-65</strain>
    </source>
</reference>
<name>A0A7X3FQ28_9HYPH</name>
<dbReference type="EMBL" id="WQRF01000001">
    <property type="protein sequence ID" value="MVS97815.1"/>
    <property type="molecule type" value="Genomic_DNA"/>
</dbReference>
<feature type="transmembrane region" description="Helical" evidence="1">
    <location>
        <begin position="49"/>
        <end position="69"/>
    </location>
</feature>
<feature type="transmembrane region" description="Helical" evidence="1">
    <location>
        <begin position="15"/>
        <end position="37"/>
    </location>
</feature>
<evidence type="ECO:0000313" key="3">
    <source>
        <dbReference type="Proteomes" id="UP000438106"/>
    </source>
</evidence>